<feature type="compositionally biased region" description="Basic and acidic residues" evidence="1">
    <location>
        <begin position="163"/>
        <end position="174"/>
    </location>
</feature>
<organism evidence="2 3">
    <name type="scientific">Zingiber officinale</name>
    <name type="common">Ginger</name>
    <name type="synonym">Amomum zingiber</name>
    <dbReference type="NCBI Taxonomy" id="94328"/>
    <lineage>
        <taxon>Eukaryota</taxon>
        <taxon>Viridiplantae</taxon>
        <taxon>Streptophyta</taxon>
        <taxon>Embryophyta</taxon>
        <taxon>Tracheophyta</taxon>
        <taxon>Spermatophyta</taxon>
        <taxon>Magnoliopsida</taxon>
        <taxon>Liliopsida</taxon>
        <taxon>Zingiberales</taxon>
        <taxon>Zingiberaceae</taxon>
        <taxon>Zingiber</taxon>
    </lineage>
</organism>
<dbReference type="AlphaFoldDB" id="A0A8J5GBU7"/>
<evidence type="ECO:0000313" key="2">
    <source>
        <dbReference type="EMBL" id="KAG6500044.1"/>
    </source>
</evidence>
<feature type="region of interest" description="Disordered" evidence="1">
    <location>
        <begin position="108"/>
        <end position="408"/>
    </location>
</feature>
<feature type="compositionally biased region" description="Basic and acidic residues" evidence="1">
    <location>
        <begin position="133"/>
        <end position="149"/>
    </location>
</feature>
<feature type="compositionally biased region" description="Polar residues" evidence="1">
    <location>
        <begin position="383"/>
        <end position="397"/>
    </location>
</feature>
<accession>A0A8J5GBU7</accession>
<proteinExistence type="predicted"/>
<feature type="compositionally biased region" description="Polar residues" evidence="1">
    <location>
        <begin position="299"/>
        <end position="311"/>
    </location>
</feature>
<feature type="compositionally biased region" description="Low complexity" evidence="1">
    <location>
        <begin position="223"/>
        <end position="232"/>
    </location>
</feature>
<dbReference type="EMBL" id="JACMSC010000011">
    <property type="protein sequence ID" value="KAG6500044.1"/>
    <property type="molecule type" value="Genomic_DNA"/>
</dbReference>
<dbReference type="OrthoDB" id="1927466at2759"/>
<protein>
    <submittedName>
        <fullName evidence="2">Uncharacterized protein</fullName>
    </submittedName>
</protein>
<comment type="caution">
    <text evidence="2">The sequence shown here is derived from an EMBL/GenBank/DDBJ whole genome shotgun (WGS) entry which is preliminary data.</text>
</comment>
<feature type="compositionally biased region" description="Low complexity" evidence="1">
    <location>
        <begin position="499"/>
        <end position="513"/>
    </location>
</feature>
<keyword evidence="3" id="KW-1185">Reference proteome</keyword>
<dbReference type="InterPro" id="IPR040412">
    <property type="entry name" value="At1g65710-like"/>
</dbReference>
<reference evidence="2 3" key="1">
    <citation type="submission" date="2020-08" db="EMBL/GenBank/DDBJ databases">
        <title>Plant Genome Project.</title>
        <authorList>
            <person name="Zhang R.-G."/>
        </authorList>
    </citation>
    <scope>NUCLEOTIDE SEQUENCE [LARGE SCALE GENOMIC DNA]</scope>
    <source>
        <tissue evidence="2">Rhizome</tissue>
    </source>
</reference>
<feature type="region of interest" description="Disordered" evidence="1">
    <location>
        <begin position="480"/>
        <end position="545"/>
    </location>
</feature>
<dbReference type="Proteomes" id="UP000734854">
    <property type="component" value="Unassembled WGS sequence"/>
</dbReference>
<feature type="compositionally biased region" description="Polar residues" evidence="1">
    <location>
        <begin position="348"/>
        <end position="361"/>
    </location>
</feature>
<evidence type="ECO:0000256" key="1">
    <source>
        <dbReference type="SAM" id="MobiDB-lite"/>
    </source>
</evidence>
<feature type="compositionally biased region" description="Basic and acidic residues" evidence="1">
    <location>
        <begin position="332"/>
        <end position="347"/>
    </location>
</feature>
<feature type="compositionally biased region" description="Low complexity" evidence="1">
    <location>
        <begin position="40"/>
        <end position="50"/>
    </location>
</feature>
<dbReference type="PANTHER" id="PTHR34367">
    <property type="entry name" value="OS02G0734667 PROTEIN"/>
    <property type="match status" value="1"/>
</dbReference>
<feature type="region of interest" description="Disordered" evidence="1">
    <location>
        <begin position="40"/>
        <end position="64"/>
    </location>
</feature>
<dbReference type="PANTHER" id="PTHR34367:SF1">
    <property type="entry name" value="OS04G0528600 PROTEIN"/>
    <property type="match status" value="1"/>
</dbReference>
<sequence length="563" mass="60755">MGLCFSKKEVVLSPEKQPPATAVVETPPVEKKQVFVITHNANKSNASAAAGEKENRGGTPPKKASREVVFEAVNVPVATAPALTDNLRASSCTKEEVEAILIQCGRLSRSSSGKMAAGSESGIGYRKYSGSKRSFDFDNEGRDQEEWGEMKTVSRPSPCRRTPGRERSGSRERGSGGGRRLSRSPGRRSEFAPALSAVSERSKQPTKMVAVPPSSRDNGRGASSVRVNRRGNSGSGGGEMVAVRTASPRSRSPATNARILDENACPQQPPCLSRSSSRKADQSPFRRNPMAELDENCPRTKQNAAGNFNKMQKTREGEEGIQNKPIHFRSQKFSENEGQRNRGDKTELTTTAAPKNNNNLIAHSVPESQPPIESTAVDAPTDRASSSKLESQMPRTITRSRSSRRSSRDLDQALGLLEDIQAYNQQHPEMAVSLPACISKACSILEAVADLNSTTTTTSESRSCYLPLKPVPVALESIEPQESAGSNSFVSHDCPEPNSVDSISKSSSDQLSQCQPPPATSRSVGGRVAPATPNEKRREFYRRNQQIHRGRACSTAAPVAVSL</sequence>
<name>A0A8J5GBU7_ZINOF</name>
<evidence type="ECO:0000313" key="3">
    <source>
        <dbReference type="Proteomes" id="UP000734854"/>
    </source>
</evidence>
<gene>
    <name evidence="2" type="ORF">ZIOFF_039858</name>
</gene>